<keyword evidence="3" id="KW-1185">Reference proteome</keyword>
<protein>
    <submittedName>
        <fullName evidence="2">Uncharacterized protein</fullName>
    </submittedName>
</protein>
<accession>A0A8S1QZD5</accession>
<evidence type="ECO:0000256" key="1">
    <source>
        <dbReference type="SAM" id="MobiDB-lite"/>
    </source>
</evidence>
<dbReference type="AlphaFoldDB" id="A0A8S1QZD5"/>
<sequence length="259" mass="29911">MQHTKNKGKKCYSFSKAKRFSQATTTYLTANYNINRSLNNRAHSIGRGPRSDFTKSSSNAPPPTKYMITSLFNFPKEKGISFGISREKTKELGYITQGIQRNPGVGNYNCSYCYDPKIQYTMRPKTQSNWLPNFLQEQSLDCNPGPGKYDSTDVDQMGQTIYSRYKSSRCYKIGKQERFLKIRQSSPGPNTYNQTDGLNDSGLYYESRHRGQGKRIICKEPRRSFIDQIYQKGTAYDKKFLNYSNRVLDSQTNLYESDF</sequence>
<gene>
    <name evidence="2" type="ORF">PSON_ATCC_30995.1.T1300109</name>
</gene>
<dbReference type="OrthoDB" id="295215at2759"/>
<comment type="caution">
    <text evidence="2">The sequence shown here is derived from an EMBL/GenBank/DDBJ whole genome shotgun (WGS) entry which is preliminary data.</text>
</comment>
<reference evidence="2" key="1">
    <citation type="submission" date="2021-01" db="EMBL/GenBank/DDBJ databases">
        <authorList>
            <consortium name="Genoscope - CEA"/>
            <person name="William W."/>
        </authorList>
    </citation>
    <scope>NUCLEOTIDE SEQUENCE</scope>
</reference>
<proteinExistence type="predicted"/>
<feature type="region of interest" description="Disordered" evidence="1">
    <location>
        <begin position="40"/>
        <end position="61"/>
    </location>
</feature>
<evidence type="ECO:0000313" key="2">
    <source>
        <dbReference type="EMBL" id="CAD8121181.1"/>
    </source>
</evidence>
<name>A0A8S1QZD5_9CILI</name>
<evidence type="ECO:0000313" key="3">
    <source>
        <dbReference type="Proteomes" id="UP000692954"/>
    </source>
</evidence>
<organism evidence="2 3">
    <name type="scientific">Paramecium sonneborni</name>
    <dbReference type="NCBI Taxonomy" id="65129"/>
    <lineage>
        <taxon>Eukaryota</taxon>
        <taxon>Sar</taxon>
        <taxon>Alveolata</taxon>
        <taxon>Ciliophora</taxon>
        <taxon>Intramacronucleata</taxon>
        <taxon>Oligohymenophorea</taxon>
        <taxon>Peniculida</taxon>
        <taxon>Parameciidae</taxon>
        <taxon>Paramecium</taxon>
    </lineage>
</organism>
<dbReference type="EMBL" id="CAJJDN010000130">
    <property type="protein sequence ID" value="CAD8121181.1"/>
    <property type="molecule type" value="Genomic_DNA"/>
</dbReference>
<dbReference type="Proteomes" id="UP000692954">
    <property type="component" value="Unassembled WGS sequence"/>
</dbReference>